<dbReference type="GO" id="GO:0005737">
    <property type="term" value="C:cytoplasm"/>
    <property type="evidence" value="ECO:0007669"/>
    <property type="project" value="UniProtKB-SubCell"/>
</dbReference>
<dbReference type="GO" id="GO:0006355">
    <property type="term" value="P:regulation of DNA-templated transcription"/>
    <property type="evidence" value="ECO:0007669"/>
    <property type="project" value="InterPro"/>
</dbReference>
<evidence type="ECO:0000259" key="11">
    <source>
        <dbReference type="PROSITE" id="PS51094"/>
    </source>
</evidence>
<dbReference type="Pfam" id="PF00359">
    <property type="entry name" value="PTS_EIIA_2"/>
    <property type="match status" value="1"/>
</dbReference>
<comment type="function">
    <text evidence="8">The phosphoenolpyruvate-dependent sugar phosphotransferase system (sugar PTS), a major carbohydrate active transport system, catalyzes the phosphorylation of incoming sugar substrates concomitantly with their translocation across the cell membrane. The enzyme II UlaABC PTS system is involved in ascorbate transport.</text>
</comment>
<dbReference type="Proteomes" id="UP000186890">
    <property type="component" value="Unassembled WGS sequence"/>
</dbReference>
<dbReference type="PROSITE" id="PS51372">
    <property type="entry name" value="PRD_2"/>
    <property type="match status" value="2"/>
</dbReference>
<dbReference type="InterPro" id="IPR036634">
    <property type="entry name" value="PRD_sf"/>
</dbReference>
<evidence type="ECO:0000313" key="15">
    <source>
        <dbReference type="Proteomes" id="UP000186890"/>
    </source>
</evidence>
<evidence type="ECO:0000256" key="6">
    <source>
        <dbReference type="ARBA" id="ARBA00022683"/>
    </source>
</evidence>
<proteinExistence type="predicted"/>
<feature type="domain" description="PRD" evidence="13">
    <location>
        <begin position="177"/>
        <end position="277"/>
    </location>
</feature>
<dbReference type="AlphaFoldDB" id="A0A1Q8E807"/>
<dbReference type="InterPro" id="IPR013011">
    <property type="entry name" value="PTS_EIIB_2"/>
</dbReference>
<keyword evidence="7" id="KW-0418">Kinase</keyword>
<dbReference type="GO" id="GO:0008982">
    <property type="term" value="F:protein-N(PI)-phosphohistidine-sugar phosphotransferase activity"/>
    <property type="evidence" value="ECO:0007669"/>
    <property type="project" value="InterPro"/>
</dbReference>
<organism evidence="14 15">
    <name type="scientific">Streptococcus cuniculi</name>
    <dbReference type="NCBI Taxonomy" id="1432788"/>
    <lineage>
        <taxon>Bacteria</taxon>
        <taxon>Bacillati</taxon>
        <taxon>Bacillota</taxon>
        <taxon>Bacilli</taxon>
        <taxon>Lactobacillales</taxon>
        <taxon>Streptococcaceae</taxon>
        <taxon>Streptococcus</taxon>
    </lineage>
</organism>
<dbReference type="CDD" id="cd05568">
    <property type="entry name" value="PTS_IIB_bgl_like"/>
    <property type="match status" value="1"/>
</dbReference>
<comment type="caution">
    <text evidence="14">The sequence shown here is derived from an EMBL/GenBank/DDBJ whole genome shotgun (WGS) entry which is preliminary data.</text>
</comment>
<feature type="domain" description="PRD" evidence="13">
    <location>
        <begin position="281"/>
        <end position="388"/>
    </location>
</feature>
<gene>
    <name evidence="14" type="ORF">BU202_05505</name>
</gene>
<sequence length="679" mass="79303">MIDRKQAILHHLLTNNQSDEMILKQELGLTSRQLSYAITAINDDLDNLGSPRIVKQDGRFYCSPQSKQLLKDFIHISNLEMTSSSRIKLILLMILSKEDYISLNHFVYVFGYSKNTILTELKKGKEVLTNYRLRLDYNRKTGYEIEGSEWDKRELLKHLIFDLQTTFGIPPLKNFLSDEKVHFSNVEDGLHRIEKFLGMKFTDEDFYQLIPFLALILKRIERNFLIQEFDQKDIQEIKGTKEFQSLYFTEPFSSVTEEELVYISLQLLSSGTSIHAPLRSEDLLELSNSLSEFLTEFEQSALLVFRNRAQLLEKLLNHFKPAYYRIKYHLTFENVMYEQIISKYRILHDFVRNAITPLERFFETSLSDKEIAYITLFIGGHLLAKGEERLEEKTIKAVVVCPNGISFSKLMEQDLRTLFPEFVFYPSISVREYQGFILPHDIVFSSVPLETSKILYLVNTLSLDEEKIQLRRSVISQFFQIDNQVFHVEDLLKIIKKYTSISAEEQLRQDLNRYLLKNSVQVKPEFDQAALSIQGLANLFSLDCIQIIEKEKSWAELLKIVASPLIQKGVIDESYLASLLFEYRDQPKYIMLRQAILLPHLDPTIYAQKLGCSLLVLRNPILYREYDLHFILLMTTPDKTSHLPHLLEVRNLAKNKLLLEKMKEAENSQGILTLLQQKM</sequence>
<dbReference type="Gene3D" id="1.10.1790.10">
    <property type="entry name" value="PRD domain"/>
    <property type="match status" value="1"/>
</dbReference>
<feature type="domain" description="PTS EIIA type-2" evidence="11">
    <location>
        <begin position="538"/>
        <end position="678"/>
    </location>
</feature>
<evidence type="ECO:0000256" key="1">
    <source>
        <dbReference type="ARBA" id="ARBA00004496"/>
    </source>
</evidence>
<evidence type="ECO:0000256" key="10">
    <source>
        <dbReference type="ARBA" id="ARBA00042072"/>
    </source>
</evidence>
<evidence type="ECO:0000256" key="5">
    <source>
        <dbReference type="ARBA" id="ARBA00022679"/>
    </source>
</evidence>
<keyword evidence="2" id="KW-0813">Transport</keyword>
<dbReference type="InterPro" id="IPR011608">
    <property type="entry name" value="PRD"/>
</dbReference>
<dbReference type="SUPFAM" id="SSF55804">
    <property type="entry name" value="Phoshotransferase/anion transport protein"/>
    <property type="match status" value="1"/>
</dbReference>
<evidence type="ECO:0000256" key="9">
    <source>
        <dbReference type="ARBA" id="ARBA00041175"/>
    </source>
</evidence>
<evidence type="ECO:0000256" key="4">
    <source>
        <dbReference type="ARBA" id="ARBA00022553"/>
    </source>
</evidence>
<keyword evidence="15" id="KW-1185">Reference proteome</keyword>
<dbReference type="OrthoDB" id="369398at2"/>
<dbReference type="GO" id="GO:0009401">
    <property type="term" value="P:phosphoenolpyruvate-dependent sugar phosphotransferase system"/>
    <property type="evidence" value="ECO:0007669"/>
    <property type="project" value="UniProtKB-KW"/>
</dbReference>
<keyword evidence="3" id="KW-0963">Cytoplasm</keyword>
<dbReference type="InterPro" id="IPR002178">
    <property type="entry name" value="PTS_EIIA_type-2_dom"/>
</dbReference>
<keyword evidence="4" id="KW-0597">Phosphoprotein</keyword>
<feature type="domain" description="PTS EIIB type-2" evidence="12">
    <location>
        <begin position="395"/>
        <end position="482"/>
    </location>
</feature>
<comment type="subcellular location">
    <subcellularLocation>
        <location evidence="1">Cytoplasm</location>
    </subcellularLocation>
</comment>
<evidence type="ECO:0000256" key="3">
    <source>
        <dbReference type="ARBA" id="ARBA00022490"/>
    </source>
</evidence>
<dbReference type="PROSITE" id="PS51094">
    <property type="entry name" value="PTS_EIIA_TYPE_2"/>
    <property type="match status" value="1"/>
</dbReference>
<protein>
    <recommendedName>
        <fullName evidence="9">Ascorbate-specific PTS system EIIA component</fullName>
    </recommendedName>
    <alternativeName>
        <fullName evidence="10">Ascorbate-specific phosphotransferase enzyme IIA component</fullName>
    </alternativeName>
</protein>
<evidence type="ECO:0000259" key="12">
    <source>
        <dbReference type="PROSITE" id="PS51099"/>
    </source>
</evidence>
<dbReference type="Pfam" id="PF00874">
    <property type="entry name" value="PRD"/>
    <property type="match status" value="1"/>
</dbReference>
<dbReference type="Gene3D" id="3.40.930.10">
    <property type="entry name" value="Mannitol-specific EII, Chain A"/>
    <property type="match status" value="1"/>
</dbReference>
<dbReference type="PROSITE" id="PS51099">
    <property type="entry name" value="PTS_EIIB_TYPE_2"/>
    <property type="match status" value="1"/>
</dbReference>
<dbReference type="GO" id="GO:0016301">
    <property type="term" value="F:kinase activity"/>
    <property type="evidence" value="ECO:0007669"/>
    <property type="project" value="UniProtKB-KW"/>
</dbReference>
<evidence type="ECO:0000313" key="14">
    <source>
        <dbReference type="EMBL" id="OLF47918.1"/>
    </source>
</evidence>
<name>A0A1Q8E807_9STRE</name>
<keyword evidence="6" id="KW-0598">Phosphotransferase system</keyword>
<dbReference type="RefSeq" id="WP_075104792.1">
    <property type="nucleotide sequence ID" value="NZ_MSJM01000004.1"/>
</dbReference>
<dbReference type="InterPro" id="IPR051351">
    <property type="entry name" value="Ascorbate-PTS_EIIA_comp"/>
</dbReference>
<dbReference type="SUPFAM" id="SSF63520">
    <property type="entry name" value="PTS-regulatory domain, PRD"/>
    <property type="match status" value="2"/>
</dbReference>
<dbReference type="PANTHER" id="PTHR36203">
    <property type="entry name" value="ASCORBATE-SPECIFIC PTS SYSTEM EIIA COMPONENT"/>
    <property type="match status" value="1"/>
</dbReference>
<dbReference type="EMBL" id="MSJM01000004">
    <property type="protein sequence ID" value="OLF47918.1"/>
    <property type="molecule type" value="Genomic_DNA"/>
</dbReference>
<dbReference type="PANTHER" id="PTHR36203:SF1">
    <property type="entry name" value="ASCORBATE-SPECIFIC PTS SYSTEM EIIA COMPONENT"/>
    <property type="match status" value="1"/>
</dbReference>
<evidence type="ECO:0000256" key="8">
    <source>
        <dbReference type="ARBA" id="ARBA00037387"/>
    </source>
</evidence>
<keyword evidence="5" id="KW-0808">Transferase</keyword>
<evidence type="ECO:0000256" key="7">
    <source>
        <dbReference type="ARBA" id="ARBA00022777"/>
    </source>
</evidence>
<reference evidence="15" key="1">
    <citation type="submission" date="2016-12" db="EMBL/GenBank/DDBJ databases">
        <authorList>
            <person name="Gulvik C.A."/>
        </authorList>
    </citation>
    <scope>NUCLEOTIDE SEQUENCE [LARGE SCALE GENOMIC DNA]</scope>
    <source>
        <strain evidence="15">NED12-00049-6B</strain>
    </source>
</reference>
<accession>A0A1Q8E807</accession>
<dbReference type="InterPro" id="IPR016152">
    <property type="entry name" value="PTrfase/Anion_transptr"/>
</dbReference>
<evidence type="ECO:0000259" key="13">
    <source>
        <dbReference type="PROSITE" id="PS51372"/>
    </source>
</evidence>
<evidence type="ECO:0000256" key="2">
    <source>
        <dbReference type="ARBA" id="ARBA00022448"/>
    </source>
</evidence>